<dbReference type="Proteomes" id="UP000257014">
    <property type="component" value="Unassembled WGS sequence"/>
</dbReference>
<name>A0A3E0K6Z7_9BACI</name>
<evidence type="ECO:0000313" key="2">
    <source>
        <dbReference type="Proteomes" id="UP000257014"/>
    </source>
</evidence>
<dbReference type="EMBL" id="QEWE01000012">
    <property type="protein sequence ID" value="REJ30030.1"/>
    <property type="molecule type" value="Genomic_DNA"/>
</dbReference>
<dbReference type="Gene3D" id="1.20.120.450">
    <property type="entry name" value="dinb family like domain"/>
    <property type="match status" value="1"/>
</dbReference>
<dbReference type="RefSeq" id="WP_276642805.1">
    <property type="nucleotide sequence ID" value="NZ_QEWB01000085.1"/>
</dbReference>
<comment type="caution">
    <text evidence="1">The sequence shown here is derived from an EMBL/GenBank/DDBJ whole genome shotgun (WGS) entry which is preliminary data.</text>
</comment>
<protein>
    <recommendedName>
        <fullName evidence="3">DinB family protein</fullName>
    </recommendedName>
</protein>
<gene>
    <name evidence="1" type="ORF">C6P37_04385</name>
</gene>
<dbReference type="InterPro" id="IPR034660">
    <property type="entry name" value="DinB/YfiT-like"/>
</dbReference>
<sequence>MDSHPCLKLFVKISQERMCSHYLPKFVQSLQALDADAIWRKEAENLNSVGGIALHICEHVRRISAKISDRDHPGFDDGIEDNFPDLSLSPEELIRTVEKTFDEFRSVTEKFMENMPDEIDMHSLYHLVEHTGYHLGQIVDRAKRMTKKSFNFCQNGINERNLKERINARL</sequence>
<organism evidence="1 2">
    <name type="scientific">Caldibacillus debilis</name>
    <dbReference type="NCBI Taxonomy" id="301148"/>
    <lineage>
        <taxon>Bacteria</taxon>
        <taxon>Bacillati</taxon>
        <taxon>Bacillota</taxon>
        <taxon>Bacilli</taxon>
        <taxon>Bacillales</taxon>
        <taxon>Bacillaceae</taxon>
        <taxon>Caldibacillus</taxon>
    </lineage>
</organism>
<accession>A0A3E0K6Z7</accession>
<evidence type="ECO:0000313" key="1">
    <source>
        <dbReference type="EMBL" id="REJ30030.1"/>
    </source>
</evidence>
<reference evidence="1 2" key="1">
    <citation type="submission" date="2018-03" db="EMBL/GenBank/DDBJ databases">
        <authorList>
            <person name="Keele B.F."/>
        </authorList>
    </citation>
    <scope>NUCLEOTIDE SEQUENCE [LARGE SCALE GENOMIC DNA]</scope>
    <source>
        <strain evidence="1">ZCTH4_d</strain>
    </source>
</reference>
<evidence type="ECO:0008006" key="3">
    <source>
        <dbReference type="Google" id="ProtNLM"/>
    </source>
</evidence>
<dbReference type="AlphaFoldDB" id="A0A3E0K6Z7"/>
<proteinExistence type="predicted"/>
<dbReference type="SUPFAM" id="SSF109854">
    <property type="entry name" value="DinB/YfiT-like putative metalloenzymes"/>
    <property type="match status" value="1"/>
</dbReference>